<reference evidence="1" key="1">
    <citation type="submission" date="2021-06" db="EMBL/GenBank/DDBJ databases">
        <authorList>
            <person name="Kallberg Y."/>
            <person name="Tangrot J."/>
            <person name="Rosling A."/>
        </authorList>
    </citation>
    <scope>NUCLEOTIDE SEQUENCE</scope>
    <source>
        <strain evidence="1">MA461A</strain>
    </source>
</reference>
<organism evidence="1 2">
    <name type="scientific">Racocetra persica</name>
    <dbReference type="NCBI Taxonomy" id="160502"/>
    <lineage>
        <taxon>Eukaryota</taxon>
        <taxon>Fungi</taxon>
        <taxon>Fungi incertae sedis</taxon>
        <taxon>Mucoromycota</taxon>
        <taxon>Glomeromycotina</taxon>
        <taxon>Glomeromycetes</taxon>
        <taxon>Diversisporales</taxon>
        <taxon>Gigasporaceae</taxon>
        <taxon>Racocetra</taxon>
    </lineage>
</organism>
<evidence type="ECO:0000313" key="1">
    <source>
        <dbReference type="EMBL" id="CAG8840076.1"/>
    </source>
</evidence>
<name>A0ACA9SJ00_9GLOM</name>
<proteinExistence type="predicted"/>
<comment type="caution">
    <text evidence="1">The sequence shown here is derived from an EMBL/GenBank/DDBJ whole genome shotgun (WGS) entry which is preliminary data.</text>
</comment>
<sequence>GSEFGYSLLFIIFLSNIMAMLLQALSIKLGVVSGLAEVIGSAIAMNLLFNLPLPAGVAITACDILLILLIYRDNDIKAAH</sequence>
<dbReference type="Proteomes" id="UP000789920">
    <property type="component" value="Unassembled WGS sequence"/>
</dbReference>
<evidence type="ECO:0000313" key="2">
    <source>
        <dbReference type="Proteomes" id="UP000789920"/>
    </source>
</evidence>
<feature type="non-terminal residue" evidence="1">
    <location>
        <position position="1"/>
    </location>
</feature>
<keyword evidence="2" id="KW-1185">Reference proteome</keyword>
<accession>A0ACA9SJ00</accession>
<protein>
    <submittedName>
        <fullName evidence="1">3689_t:CDS:1</fullName>
    </submittedName>
</protein>
<dbReference type="EMBL" id="CAJVQC010125644">
    <property type="protein sequence ID" value="CAG8840076.1"/>
    <property type="molecule type" value="Genomic_DNA"/>
</dbReference>
<feature type="non-terminal residue" evidence="1">
    <location>
        <position position="80"/>
    </location>
</feature>
<gene>
    <name evidence="1" type="ORF">RPERSI_LOCUS31290</name>
</gene>